<reference evidence="2 3" key="1">
    <citation type="journal article" date="2018" name="Front. Plant Sci.">
        <title>Red Clover (Trifolium pratense) and Zigzag Clover (T. medium) - A Picture of Genomic Similarities and Differences.</title>
        <authorList>
            <person name="Dluhosova J."/>
            <person name="Istvanek J."/>
            <person name="Nedelnik J."/>
            <person name="Repkova J."/>
        </authorList>
    </citation>
    <scope>NUCLEOTIDE SEQUENCE [LARGE SCALE GENOMIC DNA]</scope>
    <source>
        <strain evidence="3">cv. 10/8</strain>
        <tissue evidence="2">Leaf</tissue>
    </source>
</reference>
<name>A0A392QFX0_9FABA</name>
<evidence type="ECO:0000256" key="1">
    <source>
        <dbReference type="SAM" id="Coils"/>
    </source>
</evidence>
<evidence type="ECO:0008006" key="4">
    <source>
        <dbReference type="Google" id="ProtNLM"/>
    </source>
</evidence>
<accession>A0A392QFX0</accession>
<proteinExistence type="predicted"/>
<feature type="non-terminal residue" evidence="2">
    <location>
        <position position="100"/>
    </location>
</feature>
<keyword evidence="1" id="KW-0175">Coiled coil</keyword>
<dbReference type="EMBL" id="LXQA010134078">
    <property type="protein sequence ID" value="MCI23088.1"/>
    <property type="molecule type" value="Genomic_DNA"/>
</dbReference>
<protein>
    <recommendedName>
        <fullName evidence="4">Retrotransposon protein</fullName>
    </recommendedName>
</protein>
<comment type="caution">
    <text evidence="2">The sequence shown here is derived from an EMBL/GenBank/DDBJ whole genome shotgun (WGS) entry which is preliminary data.</text>
</comment>
<sequence>MAYYNPCLFQFWCGVKFLWISSPISNEFEAVLVVVDRLSKYSHFIPLKHPYTAQELQDRDEALRQLKQNLLKAQEQMKLHGDKQRKEVKFEVGDWVFLKL</sequence>
<feature type="coiled-coil region" evidence="1">
    <location>
        <begin position="53"/>
        <end position="83"/>
    </location>
</feature>
<dbReference type="AlphaFoldDB" id="A0A392QFX0"/>
<evidence type="ECO:0000313" key="2">
    <source>
        <dbReference type="EMBL" id="MCI23088.1"/>
    </source>
</evidence>
<organism evidence="2 3">
    <name type="scientific">Trifolium medium</name>
    <dbReference type="NCBI Taxonomy" id="97028"/>
    <lineage>
        <taxon>Eukaryota</taxon>
        <taxon>Viridiplantae</taxon>
        <taxon>Streptophyta</taxon>
        <taxon>Embryophyta</taxon>
        <taxon>Tracheophyta</taxon>
        <taxon>Spermatophyta</taxon>
        <taxon>Magnoliopsida</taxon>
        <taxon>eudicotyledons</taxon>
        <taxon>Gunneridae</taxon>
        <taxon>Pentapetalae</taxon>
        <taxon>rosids</taxon>
        <taxon>fabids</taxon>
        <taxon>Fabales</taxon>
        <taxon>Fabaceae</taxon>
        <taxon>Papilionoideae</taxon>
        <taxon>50 kb inversion clade</taxon>
        <taxon>NPAAA clade</taxon>
        <taxon>Hologalegina</taxon>
        <taxon>IRL clade</taxon>
        <taxon>Trifolieae</taxon>
        <taxon>Trifolium</taxon>
    </lineage>
</organism>
<evidence type="ECO:0000313" key="3">
    <source>
        <dbReference type="Proteomes" id="UP000265520"/>
    </source>
</evidence>
<keyword evidence="3" id="KW-1185">Reference proteome</keyword>
<dbReference type="Proteomes" id="UP000265520">
    <property type="component" value="Unassembled WGS sequence"/>
</dbReference>